<reference evidence="10" key="1">
    <citation type="submission" date="2020-09" db="EMBL/GenBank/DDBJ databases">
        <title>Genome-Enabled Discovery of Anthraquinone Biosynthesis in Senna tora.</title>
        <authorList>
            <person name="Kang S.-H."/>
            <person name="Pandey R.P."/>
            <person name="Lee C.-M."/>
            <person name="Sim J.-S."/>
            <person name="Jeong J.-T."/>
            <person name="Choi B.-S."/>
            <person name="Jung M."/>
            <person name="Ginzburg D."/>
            <person name="Zhao K."/>
            <person name="Won S.Y."/>
            <person name="Oh T.-J."/>
            <person name="Yu Y."/>
            <person name="Kim N.-H."/>
            <person name="Lee O.R."/>
            <person name="Lee T.-H."/>
            <person name="Bashyal P."/>
            <person name="Kim T.-S."/>
            <person name="Lee W.-H."/>
            <person name="Kawkins C."/>
            <person name="Kim C.-K."/>
            <person name="Kim J.S."/>
            <person name="Ahn B.O."/>
            <person name="Rhee S.Y."/>
            <person name="Sohng J.K."/>
        </authorList>
    </citation>
    <scope>NUCLEOTIDE SEQUENCE</scope>
    <source>
        <tissue evidence="10">Leaf</tissue>
    </source>
</reference>
<evidence type="ECO:0000256" key="5">
    <source>
        <dbReference type="ARBA" id="ARBA00023002"/>
    </source>
</evidence>
<dbReference type="OrthoDB" id="417550at2759"/>
<comment type="subunit">
    <text evidence="2">Homodimer.</text>
</comment>
<comment type="cofactor">
    <cofactor evidence="1 8">
        <name>Zn(2+)</name>
        <dbReference type="ChEBI" id="CHEBI:29105"/>
    </cofactor>
</comment>
<protein>
    <submittedName>
        <fullName evidence="10">Alcohol dehydrogenase-like 2</fullName>
    </submittedName>
</protein>
<dbReference type="AlphaFoldDB" id="A0A835CA84"/>
<dbReference type="InterPro" id="IPR036291">
    <property type="entry name" value="NAD(P)-bd_dom_sf"/>
</dbReference>
<dbReference type="InterPro" id="IPR011032">
    <property type="entry name" value="GroES-like_sf"/>
</dbReference>
<gene>
    <name evidence="10" type="ORF">G2W53_015585</name>
</gene>
<evidence type="ECO:0000313" key="11">
    <source>
        <dbReference type="Proteomes" id="UP000634136"/>
    </source>
</evidence>
<dbReference type="Gene3D" id="3.90.180.10">
    <property type="entry name" value="Medium-chain alcohol dehydrogenases, catalytic domain"/>
    <property type="match status" value="1"/>
</dbReference>
<name>A0A835CA84_9FABA</name>
<keyword evidence="3 8" id="KW-0479">Metal-binding</keyword>
<comment type="similarity">
    <text evidence="7">Belongs to the zinc-containing alcohol dehydrogenase family. Class-IV subfamily.</text>
</comment>
<dbReference type="GO" id="GO:0008270">
    <property type="term" value="F:zinc ion binding"/>
    <property type="evidence" value="ECO:0007669"/>
    <property type="project" value="InterPro"/>
</dbReference>
<dbReference type="EMBL" id="JAAIUW010000005">
    <property type="protein sequence ID" value="KAF7833252.1"/>
    <property type="molecule type" value="Genomic_DNA"/>
</dbReference>
<dbReference type="InterPro" id="IPR013149">
    <property type="entry name" value="ADH-like_C"/>
</dbReference>
<keyword evidence="6" id="KW-0520">NAD</keyword>
<dbReference type="Gene3D" id="3.40.50.720">
    <property type="entry name" value="NAD(P)-binding Rossmann-like Domain"/>
    <property type="match status" value="1"/>
</dbReference>
<dbReference type="GO" id="GO:0046294">
    <property type="term" value="P:formaldehyde catabolic process"/>
    <property type="evidence" value="ECO:0007669"/>
    <property type="project" value="TreeGrafter"/>
</dbReference>
<evidence type="ECO:0000313" key="10">
    <source>
        <dbReference type="EMBL" id="KAF7833252.1"/>
    </source>
</evidence>
<comment type="caution">
    <text evidence="10">The sequence shown here is derived from an EMBL/GenBank/DDBJ whole genome shotgun (WGS) entry which is preliminary data.</text>
</comment>
<accession>A0A835CA84</accession>
<dbReference type="SUPFAM" id="SSF51735">
    <property type="entry name" value="NAD(P)-binding Rossmann-fold domains"/>
    <property type="match status" value="1"/>
</dbReference>
<dbReference type="PANTHER" id="PTHR43880">
    <property type="entry name" value="ALCOHOL DEHYDROGENASE"/>
    <property type="match status" value="1"/>
</dbReference>
<evidence type="ECO:0000256" key="1">
    <source>
        <dbReference type="ARBA" id="ARBA00001947"/>
    </source>
</evidence>
<dbReference type="FunFam" id="3.90.180.10:FF:000067">
    <property type="entry name" value="alcohol dehydrogenase 1-like isoform X1"/>
    <property type="match status" value="1"/>
</dbReference>
<evidence type="ECO:0000256" key="4">
    <source>
        <dbReference type="ARBA" id="ARBA00022833"/>
    </source>
</evidence>
<dbReference type="PANTHER" id="PTHR43880:SF38">
    <property type="entry name" value="ALCOHOL DEHYDROGENASE-RELATED"/>
    <property type="match status" value="1"/>
</dbReference>
<evidence type="ECO:0000256" key="7">
    <source>
        <dbReference type="ARBA" id="ARBA00060764"/>
    </source>
</evidence>
<dbReference type="SUPFAM" id="SSF50129">
    <property type="entry name" value="GroES-like"/>
    <property type="match status" value="2"/>
</dbReference>
<dbReference type="FunFam" id="3.40.50.720:FF:000003">
    <property type="entry name" value="S-(hydroxymethyl)glutathione dehydrogenase"/>
    <property type="match status" value="1"/>
</dbReference>
<dbReference type="InterPro" id="IPR002328">
    <property type="entry name" value="ADH_Zn_CS"/>
</dbReference>
<dbReference type="InterPro" id="IPR020843">
    <property type="entry name" value="ER"/>
</dbReference>
<evidence type="ECO:0000256" key="6">
    <source>
        <dbReference type="ARBA" id="ARBA00023027"/>
    </source>
</evidence>
<dbReference type="Pfam" id="PF00107">
    <property type="entry name" value="ADH_zinc_N"/>
    <property type="match status" value="1"/>
</dbReference>
<dbReference type="PROSITE" id="PS00059">
    <property type="entry name" value="ADH_ZINC"/>
    <property type="match status" value="1"/>
</dbReference>
<dbReference type="SMART" id="SM00829">
    <property type="entry name" value="PKS_ER"/>
    <property type="match status" value="1"/>
</dbReference>
<sequence>MESTSSQAIITCKGAVWWGGGEKDVSVEEIEVDPPQATEVRVKMLLASVCHTDLLRAKGIPSPLFPRVLGHEGVGVVESIGEKVTNVKVGDVVIPTFIGECQECENCISKETNMCLKYPPTFNGLMLDNTSRMSIRGQRLYQLFSCATWCEYMVVEENYLLKVDPTIDLVHASFISCGFSTGFGAAWKEAKVQSGSTLAVFGLGAVGLGVVSAAKMLGASKIIGIDKNGMKKAKGEAFGMSDFINPIESDKPISVLIKEISGEMGVDYCFECTGVPPLLTQAVEATKTGKGKTIFMGAAAADEDFVQVRFRALLLGRTLKGSIFGGLKARSDLPIIAEKCLKKEFPLDELNTHEVSLMEIGKAFELLKQPDCVKVVVRI</sequence>
<evidence type="ECO:0000259" key="9">
    <source>
        <dbReference type="SMART" id="SM00829"/>
    </source>
</evidence>
<dbReference type="CDD" id="cd08277">
    <property type="entry name" value="liver_alcohol_DH_like"/>
    <property type="match status" value="1"/>
</dbReference>
<proteinExistence type="inferred from homology"/>
<keyword evidence="5" id="KW-0560">Oxidoreductase</keyword>
<organism evidence="10 11">
    <name type="scientific">Senna tora</name>
    <dbReference type="NCBI Taxonomy" id="362788"/>
    <lineage>
        <taxon>Eukaryota</taxon>
        <taxon>Viridiplantae</taxon>
        <taxon>Streptophyta</taxon>
        <taxon>Embryophyta</taxon>
        <taxon>Tracheophyta</taxon>
        <taxon>Spermatophyta</taxon>
        <taxon>Magnoliopsida</taxon>
        <taxon>eudicotyledons</taxon>
        <taxon>Gunneridae</taxon>
        <taxon>Pentapetalae</taxon>
        <taxon>rosids</taxon>
        <taxon>fabids</taxon>
        <taxon>Fabales</taxon>
        <taxon>Fabaceae</taxon>
        <taxon>Caesalpinioideae</taxon>
        <taxon>Cassia clade</taxon>
        <taxon>Senna</taxon>
    </lineage>
</organism>
<dbReference type="GO" id="GO:0051903">
    <property type="term" value="F:S-(hydroxymethyl)glutathione dehydrogenase [NAD(P)+] activity"/>
    <property type="evidence" value="ECO:0007669"/>
    <property type="project" value="TreeGrafter"/>
</dbReference>
<dbReference type="InterPro" id="IPR013154">
    <property type="entry name" value="ADH-like_N"/>
</dbReference>
<evidence type="ECO:0000256" key="3">
    <source>
        <dbReference type="ARBA" id="ARBA00022723"/>
    </source>
</evidence>
<evidence type="ECO:0000256" key="2">
    <source>
        <dbReference type="ARBA" id="ARBA00011738"/>
    </source>
</evidence>
<dbReference type="Proteomes" id="UP000634136">
    <property type="component" value="Unassembled WGS sequence"/>
</dbReference>
<keyword evidence="11" id="KW-1185">Reference proteome</keyword>
<dbReference type="Pfam" id="PF08240">
    <property type="entry name" value="ADH_N"/>
    <property type="match status" value="1"/>
</dbReference>
<feature type="domain" description="Enoyl reductase (ER)" evidence="9">
    <location>
        <begin position="21"/>
        <end position="377"/>
    </location>
</feature>
<keyword evidence="4 8" id="KW-0862">Zinc</keyword>
<dbReference type="GO" id="GO:0005829">
    <property type="term" value="C:cytosol"/>
    <property type="evidence" value="ECO:0007669"/>
    <property type="project" value="TreeGrafter"/>
</dbReference>
<evidence type="ECO:0000256" key="8">
    <source>
        <dbReference type="RuleBase" id="RU361277"/>
    </source>
</evidence>